<dbReference type="InterPro" id="IPR058531">
    <property type="entry name" value="Baseplate_J_M"/>
</dbReference>
<evidence type="ECO:0000313" key="6">
    <source>
        <dbReference type="Proteomes" id="UP000679247"/>
    </source>
</evidence>
<evidence type="ECO:0000259" key="4">
    <source>
        <dbReference type="Pfam" id="PF26079"/>
    </source>
</evidence>
<dbReference type="InterPro" id="IPR052399">
    <property type="entry name" value="Phage_Baseplate_Assmbl_Protein"/>
</dbReference>
<name>A0ABX8FG67_9BACI</name>
<evidence type="ECO:0000259" key="2">
    <source>
        <dbReference type="Pfam" id="PF04865"/>
    </source>
</evidence>
<feature type="domain" description="Baseplate protein J-like barrel" evidence="2">
    <location>
        <begin position="91"/>
        <end position="173"/>
    </location>
</feature>
<proteinExistence type="inferred from homology"/>
<evidence type="ECO:0000259" key="3">
    <source>
        <dbReference type="Pfam" id="PF26078"/>
    </source>
</evidence>
<reference evidence="5 6" key="1">
    <citation type="submission" date="2021-03" db="EMBL/GenBank/DDBJ databases">
        <title>The first data on the complete genome of the tetrodotoxin-producing bacterium.</title>
        <authorList>
            <person name="Melnikova D.I."/>
            <person name="Nijland R."/>
            <person name="Magarlamov T.Y."/>
        </authorList>
    </citation>
    <scope>NUCLEOTIDE SEQUENCE [LARGE SCALE GENOMIC DNA]</scope>
    <source>
        <strain evidence="5 6">1839</strain>
    </source>
</reference>
<feature type="domain" description="Baseplate J-like central" evidence="3">
    <location>
        <begin position="194"/>
        <end position="264"/>
    </location>
</feature>
<dbReference type="Proteomes" id="UP000679247">
    <property type="component" value="Chromosome"/>
</dbReference>
<dbReference type="InterPro" id="IPR006949">
    <property type="entry name" value="Barrel_Baseplate_J-like"/>
</dbReference>
<accession>A0ABX8FG67</accession>
<dbReference type="PANTHER" id="PTHR37829:SF3">
    <property type="entry name" value="PROTEIN JAYE-RELATED"/>
    <property type="match status" value="1"/>
</dbReference>
<dbReference type="Pfam" id="PF26079">
    <property type="entry name" value="Baseplate_J_C"/>
    <property type="match status" value="1"/>
</dbReference>
<comment type="similarity">
    <text evidence="1">Belongs to the Mu gp47/PBSX XkdT family.</text>
</comment>
<dbReference type="EMBL" id="CP071709">
    <property type="protein sequence ID" value="QVY62995.1"/>
    <property type="molecule type" value="Genomic_DNA"/>
</dbReference>
<feature type="domain" description="Baseplate J-like C-terminal" evidence="4">
    <location>
        <begin position="271"/>
        <end position="355"/>
    </location>
</feature>
<dbReference type="InterPro" id="IPR058530">
    <property type="entry name" value="Baseplate_J-like_C"/>
</dbReference>
<dbReference type="PANTHER" id="PTHR37829">
    <property type="entry name" value="PHAGE-LIKE ELEMENT PBSX PROTEIN XKDT"/>
    <property type="match status" value="1"/>
</dbReference>
<keyword evidence="6" id="KW-1185">Reference proteome</keyword>
<dbReference type="Pfam" id="PF26078">
    <property type="entry name" value="Baseplate_J_M"/>
    <property type="match status" value="1"/>
</dbReference>
<evidence type="ECO:0000313" key="5">
    <source>
        <dbReference type="EMBL" id="QVY62995.1"/>
    </source>
</evidence>
<dbReference type="RefSeq" id="WP_214478359.1">
    <property type="nucleotide sequence ID" value="NZ_CP071709.1"/>
</dbReference>
<sequence length="356" mass="37558">MAISERFTNETQDTIHERLLASVDDEIDKRQGAIVWDMTRPSALELAQAYVALDRVLTFGFASPDMPSRELDLRANEMGLTRKPATAAVGTVTFTGTNGITVEAGTRLSTDESDPIYFVTTQVGVISNGTLTVETVAELAGVNGNVAQGQIAIVLDNVSGVSSVTNSQAFDGGTDAESDESLLTRYFGRVRRPATSGNANHYEQWAKEVAGVGDAKVYPLANGPGTVKVVLLDVDKTAPPESVVNTAIAHIESVRPIGATVEVVGATETPINVSATLTLADGAELADAQAEFESLLRDYLKELAFVDPIVRYSQIASLLLDVTAVLDYANLVINGVTGNLTIQDGAVAVIGAVEFA</sequence>
<gene>
    <name evidence="5" type="ORF">J1899_08125</name>
</gene>
<organism evidence="5 6">
    <name type="scientific">Cytobacillus gottheilii</name>
    <dbReference type="NCBI Taxonomy" id="859144"/>
    <lineage>
        <taxon>Bacteria</taxon>
        <taxon>Bacillati</taxon>
        <taxon>Bacillota</taxon>
        <taxon>Bacilli</taxon>
        <taxon>Bacillales</taxon>
        <taxon>Bacillaceae</taxon>
        <taxon>Cytobacillus</taxon>
    </lineage>
</organism>
<protein>
    <submittedName>
        <fullName evidence="5">Baseplate J/gp47 family protein</fullName>
    </submittedName>
</protein>
<evidence type="ECO:0000256" key="1">
    <source>
        <dbReference type="ARBA" id="ARBA00038087"/>
    </source>
</evidence>
<dbReference type="Pfam" id="PF04865">
    <property type="entry name" value="Baseplate_J"/>
    <property type="match status" value="1"/>
</dbReference>